<protein>
    <submittedName>
        <fullName evidence="2">Uncharacterized protein</fullName>
    </submittedName>
</protein>
<dbReference type="EMBL" id="CP036525">
    <property type="protein sequence ID" value="QDT01756.1"/>
    <property type="molecule type" value="Genomic_DNA"/>
</dbReference>
<evidence type="ECO:0000313" key="3">
    <source>
        <dbReference type="Proteomes" id="UP000318538"/>
    </source>
</evidence>
<name>A0A517N3R0_9BACT</name>
<evidence type="ECO:0000256" key="1">
    <source>
        <dbReference type="SAM" id="SignalP"/>
    </source>
</evidence>
<sequence length="159" mass="17401" precursor="true">MRPTGKSFALTVLALATSLSVAYAATIESQDTGNSYYLYTGALNPTAAGVVSVPSRFKWSVETCVAGIDLQGNPLADSRLMLRLYDPDHNFTAITAQMDLETAEKLRQELAEIIAKKRENPSFQHRPKLYDADMIPAGQLKGINEQGEAIIELEPKEAK</sequence>
<proteinExistence type="predicted"/>
<keyword evidence="3" id="KW-1185">Reference proteome</keyword>
<accession>A0A517N3R0</accession>
<gene>
    <name evidence="2" type="ORF">K227x_01240</name>
</gene>
<dbReference type="Proteomes" id="UP000318538">
    <property type="component" value="Chromosome"/>
</dbReference>
<reference evidence="2 3" key="1">
    <citation type="submission" date="2019-02" db="EMBL/GenBank/DDBJ databases">
        <title>Deep-cultivation of Planctomycetes and their phenomic and genomic characterization uncovers novel biology.</title>
        <authorList>
            <person name="Wiegand S."/>
            <person name="Jogler M."/>
            <person name="Boedeker C."/>
            <person name="Pinto D."/>
            <person name="Vollmers J."/>
            <person name="Rivas-Marin E."/>
            <person name="Kohn T."/>
            <person name="Peeters S.H."/>
            <person name="Heuer A."/>
            <person name="Rast P."/>
            <person name="Oberbeckmann S."/>
            <person name="Bunk B."/>
            <person name="Jeske O."/>
            <person name="Meyerdierks A."/>
            <person name="Storesund J.E."/>
            <person name="Kallscheuer N."/>
            <person name="Luecker S."/>
            <person name="Lage O.M."/>
            <person name="Pohl T."/>
            <person name="Merkel B.J."/>
            <person name="Hornburger P."/>
            <person name="Mueller R.-W."/>
            <person name="Bruemmer F."/>
            <person name="Labrenz M."/>
            <person name="Spormann A.M."/>
            <person name="Op den Camp H."/>
            <person name="Overmann J."/>
            <person name="Amann R."/>
            <person name="Jetten M.S.M."/>
            <person name="Mascher T."/>
            <person name="Medema M.H."/>
            <person name="Devos D.P."/>
            <person name="Kaster A.-K."/>
            <person name="Ovreas L."/>
            <person name="Rohde M."/>
            <person name="Galperin M.Y."/>
            <person name="Jogler C."/>
        </authorList>
    </citation>
    <scope>NUCLEOTIDE SEQUENCE [LARGE SCALE GENOMIC DNA]</scope>
    <source>
        <strain evidence="2 3">K22_7</strain>
    </source>
</reference>
<dbReference type="KEGG" id="rlc:K227x_01240"/>
<dbReference type="OrthoDB" id="265429at2"/>
<feature type="signal peptide" evidence="1">
    <location>
        <begin position="1"/>
        <end position="24"/>
    </location>
</feature>
<dbReference type="AlphaFoldDB" id="A0A517N3R0"/>
<organism evidence="2 3">
    <name type="scientific">Rubripirellula lacrimiformis</name>
    <dbReference type="NCBI Taxonomy" id="1930273"/>
    <lineage>
        <taxon>Bacteria</taxon>
        <taxon>Pseudomonadati</taxon>
        <taxon>Planctomycetota</taxon>
        <taxon>Planctomycetia</taxon>
        <taxon>Pirellulales</taxon>
        <taxon>Pirellulaceae</taxon>
        <taxon>Rubripirellula</taxon>
    </lineage>
</organism>
<keyword evidence="1" id="KW-0732">Signal</keyword>
<evidence type="ECO:0000313" key="2">
    <source>
        <dbReference type="EMBL" id="QDT01756.1"/>
    </source>
</evidence>
<feature type="chain" id="PRO_5022105809" evidence="1">
    <location>
        <begin position="25"/>
        <end position="159"/>
    </location>
</feature>